<protein>
    <submittedName>
        <fullName evidence="1">Uncharacterized protein</fullName>
    </submittedName>
</protein>
<comment type="caution">
    <text evidence="1">The sequence shown here is derived from an EMBL/GenBank/DDBJ whole genome shotgun (WGS) entry which is preliminary data.</text>
</comment>
<dbReference type="AlphaFoldDB" id="A0A0F9G8S2"/>
<evidence type="ECO:0000313" key="1">
    <source>
        <dbReference type="EMBL" id="KKL95249.1"/>
    </source>
</evidence>
<gene>
    <name evidence="1" type="ORF">LCGC14_1856550</name>
</gene>
<name>A0A0F9G8S2_9ZZZZ</name>
<accession>A0A0F9G8S2</accession>
<sequence>MNRSHYWTADQKAKWASAERQEGCKLPRTHENCTLILKVARPGKTASDKAKRNK</sequence>
<proteinExistence type="predicted"/>
<reference evidence="1" key="1">
    <citation type="journal article" date="2015" name="Nature">
        <title>Complex archaea that bridge the gap between prokaryotes and eukaryotes.</title>
        <authorList>
            <person name="Spang A."/>
            <person name="Saw J.H."/>
            <person name="Jorgensen S.L."/>
            <person name="Zaremba-Niedzwiedzka K."/>
            <person name="Martijn J."/>
            <person name="Lind A.E."/>
            <person name="van Eijk R."/>
            <person name="Schleper C."/>
            <person name="Guy L."/>
            <person name="Ettema T.J."/>
        </authorList>
    </citation>
    <scope>NUCLEOTIDE SEQUENCE</scope>
</reference>
<organism evidence="1">
    <name type="scientific">marine sediment metagenome</name>
    <dbReference type="NCBI Taxonomy" id="412755"/>
    <lineage>
        <taxon>unclassified sequences</taxon>
        <taxon>metagenomes</taxon>
        <taxon>ecological metagenomes</taxon>
    </lineage>
</organism>
<dbReference type="EMBL" id="LAZR01018724">
    <property type="protein sequence ID" value="KKL95249.1"/>
    <property type="molecule type" value="Genomic_DNA"/>
</dbReference>